<protein>
    <recommendedName>
        <fullName evidence="5">Coronin</fullName>
    </recommendedName>
</protein>
<dbReference type="SMART" id="SM01167">
    <property type="entry name" value="DUF1900"/>
    <property type="match status" value="1"/>
</dbReference>
<feature type="domain" description="DUF1899" evidence="7">
    <location>
        <begin position="25"/>
        <end position="89"/>
    </location>
</feature>
<evidence type="ECO:0000256" key="5">
    <source>
        <dbReference type="RuleBase" id="RU280818"/>
    </source>
</evidence>
<evidence type="ECO:0000313" key="8">
    <source>
        <dbReference type="Proteomes" id="UP000515165"/>
    </source>
</evidence>
<dbReference type="KEGG" id="zca:113912644"/>
<keyword evidence="2 5" id="KW-0677">Repeat</keyword>
<dbReference type="AlphaFoldDB" id="A0A6J2BQ99"/>
<dbReference type="RefSeq" id="XP_027431958.1">
    <property type="nucleotide sequence ID" value="XM_027576157.2"/>
</dbReference>
<feature type="repeat" description="WD" evidence="4">
    <location>
        <begin position="192"/>
        <end position="233"/>
    </location>
</feature>
<dbReference type="GO" id="GO:0007015">
    <property type="term" value="P:actin filament organization"/>
    <property type="evidence" value="ECO:0007669"/>
    <property type="project" value="TreeGrafter"/>
</dbReference>
<accession>A0A6J2BQ99</accession>
<evidence type="ECO:0000313" key="9">
    <source>
        <dbReference type="RefSeq" id="XP_027431958.1"/>
    </source>
</evidence>
<keyword evidence="1 4" id="KW-0853">WD repeat</keyword>
<dbReference type="SMART" id="SM01166">
    <property type="entry name" value="DUF1899"/>
    <property type="match status" value="1"/>
</dbReference>
<dbReference type="PANTHER" id="PTHR10856">
    <property type="entry name" value="CORONIN"/>
    <property type="match status" value="1"/>
</dbReference>
<dbReference type="PROSITE" id="PS50082">
    <property type="entry name" value="WD_REPEATS_2"/>
    <property type="match status" value="3"/>
</dbReference>
<keyword evidence="3" id="KW-0175">Coiled coil</keyword>
<dbReference type="Pfam" id="PF16300">
    <property type="entry name" value="WD40_4"/>
    <property type="match status" value="1"/>
</dbReference>
<keyword evidence="8" id="KW-1185">Reference proteome</keyword>
<dbReference type="Pfam" id="PF00400">
    <property type="entry name" value="WD40"/>
    <property type="match status" value="3"/>
</dbReference>
<dbReference type="CTD" id="23603"/>
<dbReference type="InterPro" id="IPR001680">
    <property type="entry name" value="WD40_rpt"/>
</dbReference>
<dbReference type="FunFam" id="2.130.10.10:FF:000003">
    <property type="entry name" value="Coronin"/>
    <property type="match status" value="1"/>
</dbReference>
<dbReference type="InterPro" id="IPR019775">
    <property type="entry name" value="WD40_repeat_CS"/>
</dbReference>
<evidence type="ECO:0000256" key="4">
    <source>
        <dbReference type="PROSITE-ProRule" id="PRU00221"/>
    </source>
</evidence>
<evidence type="ECO:0000256" key="1">
    <source>
        <dbReference type="ARBA" id="ARBA00022574"/>
    </source>
</evidence>
<dbReference type="InterPro" id="IPR015048">
    <property type="entry name" value="DUF1899"/>
</dbReference>
<feature type="region of interest" description="Disordered" evidence="6">
    <location>
        <begin position="1"/>
        <end position="22"/>
    </location>
</feature>
<dbReference type="Gene3D" id="2.130.10.10">
    <property type="entry name" value="YVTN repeat-like/Quinoprotein amine dehydrogenase"/>
    <property type="match status" value="1"/>
</dbReference>
<sequence length="496" mass="55494">MSSPNSGAAGEGRSQKERGADTMRRVVRQSKFRHVFGQAVKNDQCYDDIRVSRVTWDSSFCAVNPRFVAIIIEASGGGAFLVLPLHKTGRIDKSYPTVCGHTGPVLDIDWCPHNDQVIASGSEDCTVMVWQIPENGLTLSLTEPVVILEGHSKRVGIVAWHPTTRNVLLSAGCDNAIIIWNVGTGEALINLDDMHSDMIYNVSWNRNGSLICTASKDKKVRVIDPRKQEIVAEKEKAHEGARPMRAIFLADGNVFTTGFSRMSERQLALWNPKNMQEPIALHEMDTSNGVLLPFYDPDTSIIYLCGKGDSSIRYFEITDESPYVHYLNTFSSKEPQRGMGYMPKRGLDVNKCEIARFFKLHERKCEPIIMTVPRKSDLFQDDLYPDTAGPEAALEAEEWFEGRNAEPVLISLKHGYIPGKNRDLKVVKKNILDSKPTANKKCDLISVPKKTPDMASVQNEAKLDEILKEIKSIKDTICNQDERISKLEQQMAKIAA</sequence>
<evidence type="ECO:0000256" key="2">
    <source>
        <dbReference type="ARBA" id="ARBA00022737"/>
    </source>
</evidence>
<evidence type="ECO:0000256" key="6">
    <source>
        <dbReference type="SAM" id="MobiDB-lite"/>
    </source>
</evidence>
<dbReference type="GO" id="GO:0051015">
    <property type="term" value="F:actin filament binding"/>
    <property type="evidence" value="ECO:0007669"/>
    <property type="project" value="TreeGrafter"/>
</dbReference>
<dbReference type="SUPFAM" id="SSF50978">
    <property type="entry name" value="WD40 repeat-like"/>
    <property type="match status" value="1"/>
</dbReference>
<organism evidence="8 9">
    <name type="scientific">Zalophus californianus</name>
    <name type="common">California sealion</name>
    <dbReference type="NCBI Taxonomy" id="9704"/>
    <lineage>
        <taxon>Eukaryota</taxon>
        <taxon>Metazoa</taxon>
        <taxon>Chordata</taxon>
        <taxon>Craniata</taxon>
        <taxon>Vertebrata</taxon>
        <taxon>Euteleostomi</taxon>
        <taxon>Mammalia</taxon>
        <taxon>Eutheria</taxon>
        <taxon>Laurasiatheria</taxon>
        <taxon>Carnivora</taxon>
        <taxon>Caniformia</taxon>
        <taxon>Pinnipedia</taxon>
        <taxon>Otariidae</taxon>
        <taxon>Zalophus</taxon>
    </lineage>
</organism>
<feature type="repeat" description="WD" evidence="4">
    <location>
        <begin position="148"/>
        <end position="190"/>
    </location>
</feature>
<dbReference type="Pfam" id="PF08953">
    <property type="entry name" value="DUF1899"/>
    <property type="match status" value="1"/>
</dbReference>
<reference evidence="9" key="1">
    <citation type="submission" date="2025-08" db="UniProtKB">
        <authorList>
            <consortium name="RefSeq"/>
        </authorList>
    </citation>
    <scope>IDENTIFICATION</scope>
    <source>
        <tissue evidence="9">Blood</tissue>
    </source>
</reference>
<dbReference type="InterPro" id="IPR015943">
    <property type="entry name" value="WD40/YVTN_repeat-like_dom_sf"/>
</dbReference>
<dbReference type="InterPro" id="IPR036322">
    <property type="entry name" value="WD40_repeat_dom_sf"/>
</dbReference>
<dbReference type="PANTHER" id="PTHR10856:SF10">
    <property type="entry name" value="CORONIN-1C"/>
    <property type="match status" value="1"/>
</dbReference>
<feature type="repeat" description="WD" evidence="4">
    <location>
        <begin position="98"/>
        <end position="140"/>
    </location>
</feature>
<name>A0A6J2BQ99_ZALCA</name>
<proteinExistence type="inferred from homology"/>
<dbReference type="Proteomes" id="UP000515165">
    <property type="component" value="Chromosome 14"/>
</dbReference>
<dbReference type="GeneID" id="113912644"/>
<dbReference type="OrthoDB" id="1850764at2759"/>
<dbReference type="SMART" id="SM00320">
    <property type="entry name" value="WD40"/>
    <property type="match status" value="3"/>
</dbReference>
<dbReference type="InterPro" id="IPR015505">
    <property type="entry name" value="Coronin"/>
</dbReference>
<gene>
    <name evidence="9" type="primary">CORO1C</name>
</gene>
<evidence type="ECO:0000259" key="7">
    <source>
        <dbReference type="SMART" id="SM01166"/>
    </source>
</evidence>
<comment type="similarity">
    <text evidence="5">Belongs to the WD repeat coronin family.</text>
</comment>
<dbReference type="PROSITE" id="PS00678">
    <property type="entry name" value="WD_REPEATS_1"/>
    <property type="match status" value="1"/>
</dbReference>
<feature type="compositionally biased region" description="Basic and acidic residues" evidence="6">
    <location>
        <begin position="13"/>
        <end position="22"/>
    </location>
</feature>
<evidence type="ECO:0000256" key="3">
    <source>
        <dbReference type="ARBA" id="ARBA00023054"/>
    </source>
</evidence>
<dbReference type="PROSITE" id="PS50294">
    <property type="entry name" value="WD_REPEATS_REGION"/>
    <property type="match status" value="2"/>
</dbReference>
<dbReference type="GO" id="GO:0001755">
    <property type="term" value="P:neural crest cell migration"/>
    <property type="evidence" value="ECO:0007669"/>
    <property type="project" value="TreeGrafter"/>
</dbReference>